<dbReference type="Proteomes" id="UP000639772">
    <property type="component" value="Chromosome 11"/>
</dbReference>
<evidence type="ECO:0000256" key="1">
    <source>
        <dbReference type="ARBA" id="ARBA00003450"/>
    </source>
</evidence>
<keyword evidence="10" id="KW-0472">Membrane</keyword>
<evidence type="ECO:0000256" key="5">
    <source>
        <dbReference type="ARBA" id="ARBA00022692"/>
    </source>
</evidence>
<comment type="similarity">
    <text evidence="3">Belongs to the Tom20 family.</text>
</comment>
<evidence type="ECO:0000256" key="6">
    <source>
        <dbReference type="ARBA" id="ARBA00022787"/>
    </source>
</evidence>
<keyword evidence="5" id="KW-0812">Transmembrane</keyword>
<proteinExistence type="inferred from homology"/>
<keyword evidence="8" id="KW-1133">Transmembrane helix</keyword>
<dbReference type="SUPFAM" id="SSF48452">
    <property type="entry name" value="TPR-like"/>
    <property type="match status" value="1"/>
</dbReference>
<dbReference type="EMBL" id="JADCNM010000011">
    <property type="protein sequence ID" value="KAG0462587.1"/>
    <property type="molecule type" value="Genomic_DNA"/>
</dbReference>
<dbReference type="PANTHER" id="PTHR32409:SF3">
    <property type="entry name" value="MITOCHONDRIAL IMPORT RECEPTOR SUBUNIT TOM20-1-RELATED"/>
    <property type="match status" value="1"/>
</dbReference>
<evidence type="ECO:0000256" key="8">
    <source>
        <dbReference type="ARBA" id="ARBA00022989"/>
    </source>
</evidence>
<dbReference type="AlphaFoldDB" id="A0A835Q429"/>
<name>A0A835Q429_VANPL</name>
<dbReference type="OrthoDB" id="1056333at2759"/>
<dbReference type="GO" id="GO:0045040">
    <property type="term" value="P:protein insertion into mitochondrial outer membrane"/>
    <property type="evidence" value="ECO:0007669"/>
    <property type="project" value="InterPro"/>
</dbReference>
<comment type="caution">
    <text evidence="11">The sequence shown here is derived from an EMBL/GenBank/DDBJ whole genome shotgun (WGS) entry which is preliminary data.</text>
</comment>
<evidence type="ECO:0000313" key="12">
    <source>
        <dbReference type="Proteomes" id="UP000639772"/>
    </source>
</evidence>
<dbReference type="GO" id="GO:0015031">
    <property type="term" value="P:protein transport"/>
    <property type="evidence" value="ECO:0007669"/>
    <property type="project" value="UniProtKB-KW"/>
</dbReference>
<evidence type="ECO:0008006" key="13">
    <source>
        <dbReference type="Google" id="ProtNLM"/>
    </source>
</evidence>
<dbReference type="InterPro" id="IPR011990">
    <property type="entry name" value="TPR-like_helical_dom_sf"/>
</dbReference>
<accession>A0A835Q429</accession>
<evidence type="ECO:0000256" key="9">
    <source>
        <dbReference type="ARBA" id="ARBA00023128"/>
    </source>
</evidence>
<dbReference type="Gene3D" id="1.25.40.10">
    <property type="entry name" value="Tetratricopeptide repeat domain"/>
    <property type="match status" value="1"/>
</dbReference>
<dbReference type="GO" id="GO:0005742">
    <property type="term" value="C:mitochondrial outer membrane translocase complex"/>
    <property type="evidence" value="ECO:0007669"/>
    <property type="project" value="InterPro"/>
</dbReference>
<evidence type="ECO:0000256" key="4">
    <source>
        <dbReference type="ARBA" id="ARBA00022448"/>
    </source>
</evidence>
<keyword evidence="7" id="KW-0653">Protein transport</keyword>
<comment type="function">
    <text evidence="1">Central component of the receptor complex responsible for the recognition and translocation of cytosolically synthesized mitochondrial preproteins. Together with TOM22 functions as the transit peptide receptor at the surface of the mitochondrion outer membrane and facilitates the movement of preproteins into the translocation pore.</text>
</comment>
<keyword evidence="9" id="KW-0496">Mitochondrion</keyword>
<evidence type="ECO:0000256" key="10">
    <source>
        <dbReference type="ARBA" id="ARBA00023136"/>
    </source>
</evidence>
<evidence type="ECO:0000313" key="11">
    <source>
        <dbReference type="EMBL" id="KAG0462587.1"/>
    </source>
</evidence>
<dbReference type="InterPro" id="IPR010547">
    <property type="entry name" value="TOM20_imprt_rcpt"/>
</dbReference>
<keyword evidence="4" id="KW-0813">Transport</keyword>
<evidence type="ECO:0000256" key="7">
    <source>
        <dbReference type="ARBA" id="ARBA00022927"/>
    </source>
</evidence>
<sequence length="161" mass="18104">MEFGQQDFERMLFFEQARQTAEATYKKNPLDVENLTNWAGALIELSQFQSRTDSVNFVKDAISKLDEALGINPRKHDILWSLGNANTSLGFYTSNIEDAKPYFTKAIQCFKQALDEDPGNQLYLKSLDLASKAPELHVEIHKQMANQQSATVGPSASNTKE</sequence>
<dbReference type="PANTHER" id="PTHR32409">
    <property type="entry name" value="MITOCHONDRIAL IMPORT RECEPTOR SUBUNIT TOM20-1-RELATED"/>
    <property type="match status" value="1"/>
</dbReference>
<keyword evidence="6" id="KW-1000">Mitochondrion outer membrane</keyword>
<evidence type="ECO:0000256" key="3">
    <source>
        <dbReference type="ARBA" id="ARBA00005792"/>
    </source>
</evidence>
<organism evidence="11 12">
    <name type="scientific">Vanilla planifolia</name>
    <name type="common">Vanilla</name>
    <dbReference type="NCBI Taxonomy" id="51239"/>
    <lineage>
        <taxon>Eukaryota</taxon>
        <taxon>Viridiplantae</taxon>
        <taxon>Streptophyta</taxon>
        <taxon>Embryophyta</taxon>
        <taxon>Tracheophyta</taxon>
        <taxon>Spermatophyta</taxon>
        <taxon>Magnoliopsida</taxon>
        <taxon>Liliopsida</taxon>
        <taxon>Asparagales</taxon>
        <taxon>Orchidaceae</taxon>
        <taxon>Vanilloideae</taxon>
        <taxon>Vanilleae</taxon>
        <taxon>Vanilla</taxon>
    </lineage>
</organism>
<comment type="subcellular location">
    <subcellularLocation>
        <location evidence="2">Mitochondrion outer membrane</location>
        <topology evidence="2">Single-pass membrane protein</topology>
    </subcellularLocation>
</comment>
<evidence type="ECO:0000256" key="2">
    <source>
        <dbReference type="ARBA" id="ARBA00004572"/>
    </source>
</evidence>
<gene>
    <name evidence="11" type="ORF">HPP92_021063</name>
</gene>
<dbReference type="Pfam" id="PF06552">
    <property type="entry name" value="TOM20_plant"/>
    <property type="match status" value="1"/>
</dbReference>
<protein>
    <recommendedName>
        <fullName evidence="13">Mitochondrial import receptor subunit TOM20</fullName>
    </recommendedName>
</protein>
<reference evidence="11 12" key="1">
    <citation type="journal article" date="2020" name="Nat. Food">
        <title>A phased Vanilla planifolia genome enables genetic improvement of flavour and production.</title>
        <authorList>
            <person name="Hasing T."/>
            <person name="Tang H."/>
            <person name="Brym M."/>
            <person name="Khazi F."/>
            <person name="Huang T."/>
            <person name="Chambers A.H."/>
        </authorList>
    </citation>
    <scope>NUCLEOTIDE SEQUENCE [LARGE SCALE GENOMIC DNA]</scope>
    <source>
        <tissue evidence="11">Leaf</tissue>
    </source>
</reference>